<feature type="transmembrane region" description="Helical" evidence="10">
    <location>
        <begin position="57"/>
        <end position="81"/>
    </location>
</feature>
<dbReference type="Pfam" id="PF01733">
    <property type="entry name" value="Nucleoside_tran"/>
    <property type="match status" value="2"/>
</dbReference>
<dbReference type="GO" id="GO:0016020">
    <property type="term" value="C:membrane"/>
    <property type="evidence" value="ECO:0007669"/>
    <property type="project" value="UniProtKB-SubCell"/>
</dbReference>
<evidence type="ECO:0000256" key="10">
    <source>
        <dbReference type="SAM" id="Phobius"/>
    </source>
</evidence>
<comment type="subcellular location">
    <subcellularLocation>
        <location evidence="1">Membrane</location>
        <topology evidence="1">Multi-pass membrane protein</topology>
    </subcellularLocation>
</comment>
<dbReference type="SMART" id="SM00733">
    <property type="entry name" value="Mterf"/>
    <property type="match status" value="7"/>
</dbReference>
<dbReference type="InterPro" id="IPR038538">
    <property type="entry name" value="MTERF_sf"/>
</dbReference>
<keyword evidence="9 10" id="KW-0472">Membrane</keyword>
<evidence type="ECO:0000313" key="11">
    <source>
        <dbReference type="EMBL" id="PPS13129.1"/>
    </source>
</evidence>
<accession>A0A2P5S8I1</accession>
<proteinExistence type="inferred from homology"/>
<dbReference type="InterPro" id="IPR003690">
    <property type="entry name" value="MTERF"/>
</dbReference>
<keyword evidence="5" id="KW-0804">Transcription</keyword>
<keyword evidence="6 10" id="KW-0812">Transmembrane</keyword>
<evidence type="ECO:0000256" key="2">
    <source>
        <dbReference type="ARBA" id="ARBA00007692"/>
    </source>
</evidence>
<comment type="similarity">
    <text evidence="3">Belongs to the SLC29A/ENT transporter (TC 2.A.57) family.</text>
</comment>
<evidence type="ECO:0000256" key="4">
    <source>
        <dbReference type="ARBA" id="ARBA00022448"/>
    </source>
</evidence>
<keyword evidence="4" id="KW-0813">Transport</keyword>
<dbReference type="Proteomes" id="UP000239757">
    <property type="component" value="Unassembled WGS sequence"/>
</dbReference>
<dbReference type="GO" id="GO:0006353">
    <property type="term" value="P:DNA-templated transcription termination"/>
    <property type="evidence" value="ECO:0007669"/>
    <property type="project" value="UniProtKB-KW"/>
</dbReference>
<dbReference type="PANTHER" id="PTHR13068">
    <property type="entry name" value="CGI-12 PROTEIN-RELATED"/>
    <property type="match status" value="1"/>
</dbReference>
<feature type="transmembrane region" description="Helical" evidence="10">
    <location>
        <begin position="27"/>
        <end position="45"/>
    </location>
</feature>
<evidence type="ECO:0000256" key="9">
    <source>
        <dbReference type="ARBA" id="ARBA00023136"/>
    </source>
</evidence>
<evidence type="ECO:0000256" key="3">
    <source>
        <dbReference type="ARBA" id="ARBA00007965"/>
    </source>
</evidence>
<protein>
    <submittedName>
        <fullName evidence="11">Uncharacterized protein</fullName>
    </submittedName>
</protein>
<name>A0A2P5S8I1_GOSBA</name>
<keyword evidence="5" id="KW-0805">Transcription regulation</keyword>
<dbReference type="PANTHER" id="PTHR13068:SF130">
    <property type="entry name" value="TRANSCRIPTION TERMINATION FACTOR MTERF6, CHLOROPLASTIC_MITOCHONDRIAL-LIKE"/>
    <property type="match status" value="1"/>
</dbReference>
<comment type="similarity">
    <text evidence="2">Belongs to the mTERF family.</text>
</comment>
<keyword evidence="5" id="KW-0806">Transcription termination</keyword>
<dbReference type="GO" id="GO:0005337">
    <property type="term" value="F:nucleoside transmembrane transporter activity"/>
    <property type="evidence" value="ECO:0007669"/>
    <property type="project" value="InterPro"/>
</dbReference>
<sequence length="548" mass="61246">MVVGLACLLVIVFYAHKSKAYMRINVGLGIFVVSLLVVPVMDAVYIKGQVGLYDKFYVTVGLLALAGIGDALVQGGLIGVAGELPERYMQAIVAGSGGSDMDVNLILLIHEFLKVGELFSIVLVCDLRFPVPTRASANSRVDPGLTPFLVEKHSFSPELAVKTASSLTYVKDPRKCDTIISFLKESGFSKSHIEAVVKRKPNLLYSSLEKTIKPKFKIFQDLGFSTHDVADIVASDPWILTRSVDDRIAPSISDLKTVLGSNDDVVKLLKTSAWFLKSDLQKTMMPNIEFLRNCGICSSQIVSYVFSFPRFFLLKPESIKQFVERADALGFDRKSNMFLAAIRMLSSMSEENWELKLKLFRKLGFSEDDIMSTFRRTPQVFAVSERKIKQVTDFLLNRTNVGISFIISHPMVLICSLERRLKPRLLVIETLESKNSLRRKVSMTTIYKMPDKKFREKYVVPYLKELEEFEMANLGLTNGYLTSVLMIMAPKSVQIQHAETSGIVMVLFLVVGLASGSVIAWFWVIGSSAKISPTGGRYEFVLMMCLPL</sequence>
<dbReference type="Gene3D" id="1.25.70.10">
    <property type="entry name" value="Transcription termination factor 3, mitochondrial"/>
    <property type="match status" value="1"/>
</dbReference>
<keyword evidence="8 10" id="KW-1133">Transmembrane helix</keyword>
<dbReference type="AlphaFoldDB" id="A0A2P5S8I1"/>
<evidence type="ECO:0000256" key="7">
    <source>
        <dbReference type="ARBA" id="ARBA00022946"/>
    </source>
</evidence>
<dbReference type="InterPro" id="IPR002259">
    <property type="entry name" value="Eqnu_transpt"/>
</dbReference>
<dbReference type="FunFam" id="1.25.70.10:FF:000001">
    <property type="entry name" value="Mitochondrial transcription termination factor-like"/>
    <property type="match status" value="1"/>
</dbReference>
<feature type="transmembrane region" description="Helical" evidence="10">
    <location>
        <begin position="502"/>
        <end position="524"/>
    </location>
</feature>
<evidence type="ECO:0000256" key="5">
    <source>
        <dbReference type="ARBA" id="ARBA00022472"/>
    </source>
</evidence>
<dbReference type="OrthoDB" id="637682at2759"/>
<evidence type="ECO:0000256" key="6">
    <source>
        <dbReference type="ARBA" id="ARBA00022692"/>
    </source>
</evidence>
<keyword evidence="7" id="KW-0809">Transit peptide</keyword>
<dbReference type="Pfam" id="PF02536">
    <property type="entry name" value="mTERF"/>
    <property type="match status" value="2"/>
</dbReference>
<evidence type="ECO:0000256" key="8">
    <source>
        <dbReference type="ARBA" id="ARBA00022989"/>
    </source>
</evidence>
<evidence type="ECO:0000256" key="1">
    <source>
        <dbReference type="ARBA" id="ARBA00004141"/>
    </source>
</evidence>
<evidence type="ECO:0000313" key="12">
    <source>
        <dbReference type="Proteomes" id="UP000239757"/>
    </source>
</evidence>
<dbReference type="EMBL" id="KZ663389">
    <property type="protein sequence ID" value="PPS13129.1"/>
    <property type="molecule type" value="Genomic_DNA"/>
</dbReference>
<organism evidence="11 12">
    <name type="scientific">Gossypium barbadense</name>
    <name type="common">Sea Island cotton</name>
    <name type="synonym">Hibiscus barbadensis</name>
    <dbReference type="NCBI Taxonomy" id="3634"/>
    <lineage>
        <taxon>Eukaryota</taxon>
        <taxon>Viridiplantae</taxon>
        <taxon>Streptophyta</taxon>
        <taxon>Embryophyta</taxon>
        <taxon>Tracheophyta</taxon>
        <taxon>Spermatophyta</taxon>
        <taxon>Magnoliopsida</taxon>
        <taxon>eudicotyledons</taxon>
        <taxon>Gunneridae</taxon>
        <taxon>Pentapetalae</taxon>
        <taxon>rosids</taxon>
        <taxon>malvids</taxon>
        <taxon>Malvales</taxon>
        <taxon>Malvaceae</taxon>
        <taxon>Malvoideae</taxon>
        <taxon>Gossypium</taxon>
    </lineage>
</organism>
<gene>
    <name evidence="11" type="ORF">GOBAR_AA07512</name>
</gene>
<reference evidence="11 12" key="1">
    <citation type="submission" date="2015-01" db="EMBL/GenBank/DDBJ databases">
        <title>Genome of allotetraploid Gossypium barbadense reveals genomic plasticity and fiber elongation in cotton evolution.</title>
        <authorList>
            <person name="Chen X."/>
            <person name="Liu X."/>
            <person name="Zhao B."/>
            <person name="Zheng H."/>
            <person name="Hu Y."/>
            <person name="Lu G."/>
            <person name="Yang C."/>
            <person name="Chen J."/>
            <person name="Shan C."/>
            <person name="Zhang L."/>
            <person name="Zhou Y."/>
            <person name="Wang L."/>
            <person name="Guo W."/>
            <person name="Bai Y."/>
            <person name="Ruan J."/>
            <person name="Shangguan X."/>
            <person name="Mao Y."/>
            <person name="Jiang J."/>
            <person name="Zhu Y."/>
            <person name="Lei J."/>
            <person name="Kang H."/>
            <person name="Chen S."/>
            <person name="He X."/>
            <person name="Wang R."/>
            <person name="Wang Y."/>
            <person name="Chen J."/>
            <person name="Wang L."/>
            <person name="Yu S."/>
            <person name="Wang B."/>
            <person name="Wei J."/>
            <person name="Song S."/>
            <person name="Lu X."/>
            <person name="Gao Z."/>
            <person name="Gu W."/>
            <person name="Deng X."/>
            <person name="Ma D."/>
            <person name="Wang S."/>
            <person name="Liang W."/>
            <person name="Fang L."/>
            <person name="Cai C."/>
            <person name="Zhu X."/>
            <person name="Zhou B."/>
            <person name="Zhang Y."/>
            <person name="Chen Z."/>
            <person name="Xu S."/>
            <person name="Zhu R."/>
            <person name="Wang S."/>
            <person name="Zhang T."/>
            <person name="Zhao G."/>
        </authorList>
    </citation>
    <scope>NUCLEOTIDE SEQUENCE [LARGE SCALE GENOMIC DNA]</scope>
    <source>
        <strain evidence="12">cv. Xinhai21</strain>
        <tissue evidence="11">Leaf</tissue>
    </source>
</reference>
<dbReference type="GO" id="GO:0003676">
    <property type="term" value="F:nucleic acid binding"/>
    <property type="evidence" value="ECO:0007669"/>
    <property type="project" value="InterPro"/>
</dbReference>